<accession>A0A835H9S2</accession>
<dbReference type="Proteomes" id="UP000631114">
    <property type="component" value="Unassembled WGS sequence"/>
</dbReference>
<keyword evidence="2" id="KW-1185">Reference proteome</keyword>
<organism evidence="1 2">
    <name type="scientific">Coptis chinensis</name>
    <dbReference type="NCBI Taxonomy" id="261450"/>
    <lineage>
        <taxon>Eukaryota</taxon>
        <taxon>Viridiplantae</taxon>
        <taxon>Streptophyta</taxon>
        <taxon>Embryophyta</taxon>
        <taxon>Tracheophyta</taxon>
        <taxon>Spermatophyta</taxon>
        <taxon>Magnoliopsida</taxon>
        <taxon>Ranunculales</taxon>
        <taxon>Ranunculaceae</taxon>
        <taxon>Coptidoideae</taxon>
        <taxon>Coptis</taxon>
    </lineage>
</organism>
<gene>
    <name evidence="1" type="ORF">IFM89_029443</name>
</gene>
<sequence>MLIGLCDSFYHLETGYYSDYAVSSLTDYDYYGGRVQGSKSIGICKAIMEEFSFLCININVLGSLQSKAKWSLDLGKLP</sequence>
<dbReference type="EMBL" id="JADFTS010000008">
    <property type="protein sequence ID" value="KAF9594302.1"/>
    <property type="molecule type" value="Genomic_DNA"/>
</dbReference>
<name>A0A835H9S2_9MAGN</name>
<reference evidence="1 2" key="1">
    <citation type="submission" date="2020-10" db="EMBL/GenBank/DDBJ databases">
        <title>The Coptis chinensis genome and diversification of protoberbering-type alkaloids.</title>
        <authorList>
            <person name="Wang B."/>
            <person name="Shu S."/>
            <person name="Song C."/>
            <person name="Liu Y."/>
        </authorList>
    </citation>
    <scope>NUCLEOTIDE SEQUENCE [LARGE SCALE GENOMIC DNA]</scope>
    <source>
        <strain evidence="1">HL-2020</strain>
        <tissue evidence="1">Leaf</tissue>
    </source>
</reference>
<evidence type="ECO:0000313" key="2">
    <source>
        <dbReference type="Proteomes" id="UP000631114"/>
    </source>
</evidence>
<comment type="caution">
    <text evidence="1">The sequence shown here is derived from an EMBL/GenBank/DDBJ whole genome shotgun (WGS) entry which is preliminary data.</text>
</comment>
<dbReference type="AlphaFoldDB" id="A0A835H9S2"/>
<evidence type="ECO:0000313" key="1">
    <source>
        <dbReference type="EMBL" id="KAF9594302.1"/>
    </source>
</evidence>
<protein>
    <submittedName>
        <fullName evidence="1">Uncharacterized protein</fullName>
    </submittedName>
</protein>
<proteinExistence type="predicted"/>